<dbReference type="Proteomes" id="UP000002531">
    <property type="component" value="Chromosome"/>
</dbReference>
<protein>
    <submittedName>
        <fullName evidence="2">Uncharacterized protein</fullName>
    </submittedName>
</protein>
<evidence type="ECO:0000256" key="1">
    <source>
        <dbReference type="SAM" id="MobiDB-lite"/>
    </source>
</evidence>
<evidence type="ECO:0000313" key="3">
    <source>
        <dbReference type="Proteomes" id="UP000002531"/>
    </source>
</evidence>
<organism evidence="2 3">
    <name type="scientific">Nitrobacter winogradskyi (strain ATCC 25391 / DSM 10237 / CIP 104748 / NCIMB 11846 / Nb-255)</name>
    <dbReference type="NCBI Taxonomy" id="323098"/>
    <lineage>
        <taxon>Bacteria</taxon>
        <taxon>Pseudomonadati</taxon>
        <taxon>Pseudomonadota</taxon>
        <taxon>Alphaproteobacteria</taxon>
        <taxon>Hyphomicrobiales</taxon>
        <taxon>Nitrobacteraceae</taxon>
        <taxon>Nitrobacter</taxon>
    </lineage>
</organism>
<name>Q3SN15_NITWN</name>
<dbReference type="HOGENOM" id="CLU_2396675_0_0_5"/>
<feature type="compositionally biased region" description="Basic and acidic residues" evidence="1">
    <location>
        <begin position="84"/>
        <end position="93"/>
    </location>
</feature>
<feature type="compositionally biased region" description="Basic and acidic residues" evidence="1">
    <location>
        <begin position="63"/>
        <end position="72"/>
    </location>
</feature>
<gene>
    <name evidence="2" type="ordered locus">Nwi_3078</name>
</gene>
<keyword evidence="3" id="KW-1185">Reference proteome</keyword>
<evidence type="ECO:0000313" key="2">
    <source>
        <dbReference type="EMBL" id="ABA06326.1"/>
    </source>
</evidence>
<feature type="region of interest" description="Disordered" evidence="1">
    <location>
        <begin position="51"/>
        <end position="93"/>
    </location>
</feature>
<accession>Q3SN15</accession>
<dbReference type="KEGG" id="nwi:Nwi_3078"/>
<dbReference type="AlphaFoldDB" id="Q3SN15"/>
<reference evidence="2 3" key="1">
    <citation type="journal article" date="2006" name="Appl. Environ. Microbiol.">
        <title>Genome sequence of the chemolithoautotrophic nitrite-oxidizing bacterium Nitrobacter winogradskyi Nb-255.</title>
        <authorList>
            <person name="Starkenburg S.R."/>
            <person name="Chain P.S."/>
            <person name="Sayavedra-Soto L.A."/>
            <person name="Hauser L."/>
            <person name="Land M.L."/>
            <person name="Larimer F.W."/>
            <person name="Malfatti S.A."/>
            <person name="Klotz M.G."/>
            <person name="Bottomley P.J."/>
            <person name="Arp D.J."/>
            <person name="Hickey W.J."/>
        </authorList>
    </citation>
    <scope>NUCLEOTIDE SEQUENCE [LARGE SCALE GENOMIC DNA]</scope>
    <source>
        <strain evidence="3">ATCC 25391 / DSM 10237 / CIP 104748 / NCIMB 11846 / Nb-255</strain>
    </source>
</reference>
<dbReference type="EMBL" id="CP000115">
    <property type="protein sequence ID" value="ABA06326.1"/>
    <property type="molecule type" value="Genomic_DNA"/>
</dbReference>
<sequence>MRFFEAIAISDAFLKLFRATYPGLVYASLWQCNHIRLDIFKDWLDRPRRSSAHLPETPAATRSNDHSRRQRFDAQSFTHVSPRRGCEHWRDNK</sequence>
<proteinExistence type="predicted"/>